<feature type="region of interest" description="Disordered" evidence="1">
    <location>
        <begin position="298"/>
        <end position="338"/>
    </location>
</feature>
<feature type="compositionally biased region" description="Basic and acidic residues" evidence="1">
    <location>
        <begin position="55"/>
        <end position="64"/>
    </location>
</feature>
<keyword evidence="3" id="KW-1185">Reference proteome</keyword>
<dbReference type="EMBL" id="ML994613">
    <property type="protein sequence ID" value="KAF2193846.1"/>
    <property type="molecule type" value="Genomic_DNA"/>
</dbReference>
<sequence length="949" mass="104623">MLRLRPSEITLTPADVEETRRRIARRQAALPSPSLSTRAPRAAHVRPGIVPRLRLGPEHSRDDAVTSLGNIPILRPQQGLHSSAESDSEDDLPQERQLQVVVKDGSDTTVGNIANPLLPVEQPPSTGDAIDEPAPTPSLNMQLAFRPAPKDVISSARTSQLTRQVASIDEADDDAHSSSPKHQFGFSGFGRATTNTSEERSEDTTQPRLQGSTDGVTETPHTGPVNAHAIQSFRQHSDHAPSPLHQARAASSPQHPEDEQCVVEQNHTEARNRPTLYLQGYFESPERYTFQEYMVVPHTEPRQRSRRSVTRVRTTSSHSDAHTHPAQRLWSDRQQPSSGEDIFWSTVTSGLPGNHESEPFNEPEVGRRRLSLEARVRNRLHNFSLHSRYRDLFGRTKSEQEDNTPALNAAANHPTSQRLSGASSSSSLPYSYYELPISRCASSNYSQAGEQLPQAQFDGSVPSRQLSQGAYYSVRPSRVRPAIGPHLRPPPTRASSYSSPDLTADLGHHGFSPLPASPYTRVHSAQSNPRPSTGLVTPSDFVGDSRDAASAARRNLSSPLDLLEQRASSHLSHISSSAYSASSQPSSRVPSVFQYQVAEFDDAGSRRRRTSESDSVRYDPVNSNYGLHLNGTRYPGIQSPRHSRTHTISPSTNTPTPQTQSQRRGVTGGRLGQRLSENVPAGSSSHEAYPTPRASRAQGQGDGQGQYDLEQNSQGGNIRGGDPTYLQSSLRSSVSHNSSPRDRSNIPQLRSPYQARPAGRSPQNRSRNYDSYSSSPRSPHQAYRQGSEQHAPAFATMRPYQNPRNYAQHHGESQFQRRLPTRSTAAPYAYRERQAAPQIYAHRQPESLPPSTQLRAESGNTRPSLHRAVISHRRIIPQQQNQENSGDAEAELMREEMLAAGMRYAEDGQQLEVMDETPPRLASGRNGLKASGDISIIEPLLSGIDRGIR</sequence>
<organism evidence="2 3">
    <name type="scientific">Zopfia rhizophila CBS 207.26</name>
    <dbReference type="NCBI Taxonomy" id="1314779"/>
    <lineage>
        <taxon>Eukaryota</taxon>
        <taxon>Fungi</taxon>
        <taxon>Dikarya</taxon>
        <taxon>Ascomycota</taxon>
        <taxon>Pezizomycotina</taxon>
        <taxon>Dothideomycetes</taxon>
        <taxon>Dothideomycetes incertae sedis</taxon>
        <taxon>Zopfiaceae</taxon>
        <taxon>Zopfia</taxon>
    </lineage>
</organism>
<feature type="compositionally biased region" description="Low complexity" evidence="1">
    <location>
        <begin position="646"/>
        <end position="662"/>
    </location>
</feature>
<evidence type="ECO:0000256" key="1">
    <source>
        <dbReference type="SAM" id="MobiDB-lite"/>
    </source>
</evidence>
<feature type="region of interest" description="Disordered" evidence="1">
    <location>
        <begin position="396"/>
        <end position="425"/>
    </location>
</feature>
<feature type="region of interest" description="Disordered" evidence="1">
    <location>
        <begin position="107"/>
        <end position="139"/>
    </location>
</feature>
<feature type="compositionally biased region" description="Low complexity" evidence="1">
    <location>
        <begin position="764"/>
        <end position="779"/>
    </location>
</feature>
<protein>
    <submittedName>
        <fullName evidence="2">Uncharacterized protein</fullName>
    </submittedName>
</protein>
<feature type="region of interest" description="Disordered" evidence="1">
    <location>
        <begin position="169"/>
        <end position="262"/>
    </location>
</feature>
<accession>A0A6A6EVD9</accession>
<feature type="region of interest" description="Disordered" evidence="1">
    <location>
        <begin position="480"/>
        <end position="553"/>
    </location>
</feature>
<dbReference type="Proteomes" id="UP000800200">
    <property type="component" value="Unassembled WGS sequence"/>
</dbReference>
<feature type="compositionally biased region" description="Polar residues" evidence="1">
    <location>
        <begin position="206"/>
        <end position="220"/>
    </location>
</feature>
<feature type="region of interest" description="Disordered" evidence="1">
    <location>
        <begin position="26"/>
        <end position="64"/>
    </location>
</feature>
<feature type="compositionally biased region" description="Polar residues" evidence="1">
    <location>
        <begin position="523"/>
        <end position="536"/>
    </location>
</feature>
<feature type="region of interest" description="Disordered" evidence="1">
    <location>
        <begin position="602"/>
        <end position="789"/>
    </location>
</feature>
<gene>
    <name evidence="2" type="ORF">K469DRAFT_691351</name>
</gene>
<dbReference type="AlphaFoldDB" id="A0A6A6EVD9"/>
<evidence type="ECO:0000313" key="3">
    <source>
        <dbReference type="Proteomes" id="UP000800200"/>
    </source>
</evidence>
<proteinExistence type="predicted"/>
<name>A0A6A6EVD9_9PEZI</name>
<feature type="compositionally biased region" description="Low complexity" evidence="1">
    <location>
        <begin position="416"/>
        <end position="425"/>
    </location>
</feature>
<reference evidence="2" key="1">
    <citation type="journal article" date="2020" name="Stud. Mycol.">
        <title>101 Dothideomycetes genomes: a test case for predicting lifestyles and emergence of pathogens.</title>
        <authorList>
            <person name="Haridas S."/>
            <person name="Albert R."/>
            <person name="Binder M."/>
            <person name="Bloem J."/>
            <person name="Labutti K."/>
            <person name="Salamov A."/>
            <person name="Andreopoulos B."/>
            <person name="Baker S."/>
            <person name="Barry K."/>
            <person name="Bills G."/>
            <person name="Bluhm B."/>
            <person name="Cannon C."/>
            <person name="Castanera R."/>
            <person name="Culley D."/>
            <person name="Daum C."/>
            <person name="Ezra D."/>
            <person name="Gonzalez J."/>
            <person name="Henrissat B."/>
            <person name="Kuo A."/>
            <person name="Liang C."/>
            <person name="Lipzen A."/>
            <person name="Lutzoni F."/>
            <person name="Magnuson J."/>
            <person name="Mondo S."/>
            <person name="Nolan M."/>
            <person name="Ohm R."/>
            <person name="Pangilinan J."/>
            <person name="Park H.-J."/>
            <person name="Ramirez L."/>
            <person name="Alfaro M."/>
            <person name="Sun H."/>
            <person name="Tritt A."/>
            <person name="Yoshinaga Y."/>
            <person name="Zwiers L.-H."/>
            <person name="Turgeon B."/>
            <person name="Goodwin S."/>
            <person name="Spatafora J."/>
            <person name="Crous P."/>
            <person name="Grigoriev I."/>
        </authorList>
    </citation>
    <scope>NUCLEOTIDE SEQUENCE</scope>
    <source>
        <strain evidence="2">CBS 207.26</strain>
    </source>
</reference>
<feature type="compositionally biased region" description="Low complexity" evidence="1">
    <location>
        <begin position="728"/>
        <end position="738"/>
    </location>
</feature>
<evidence type="ECO:0000313" key="2">
    <source>
        <dbReference type="EMBL" id="KAF2193846.1"/>
    </source>
</evidence>
<dbReference type="OrthoDB" id="3937309at2759"/>